<dbReference type="GO" id="GO:0005886">
    <property type="term" value="C:plasma membrane"/>
    <property type="evidence" value="ECO:0007669"/>
    <property type="project" value="TreeGrafter"/>
</dbReference>
<feature type="domain" description="PGG" evidence="9">
    <location>
        <begin position="32"/>
        <end position="143"/>
    </location>
</feature>
<proteinExistence type="predicted"/>
<dbReference type="Proteomes" id="UP000516437">
    <property type="component" value="Chromosome 1"/>
</dbReference>
<organism evidence="10 11">
    <name type="scientific">Morella rubra</name>
    <name type="common">Chinese bayberry</name>
    <dbReference type="NCBI Taxonomy" id="262757"/>
    <lineage>
        <taxon>Eukaryota</taxon>
        <taxon>Viridiplantae</taxon>
        <taxon>Streptophyta</taxon>
        <taxon>Embryophyta</taxon>
        <taxon>Tracheophyta</taxon>
        <taxon>Spermatophyta</taxon>
        <taxon>Magnoliopsida</taxon>
        <taxon>eudicotyledons</taxon>
        <taxon>Gunneridae</taxon>
        <taxon>Pentapetalae</taxon>
        <taxon>rosids</taxon>
        <taxon>fabids</taxon>
        <taxon>Fagales</taxon>
        <taxon>Myricaceae</taxon>
        <taxon>Morella</taxon>
    </lineage>
</organism>
<evidence type="ECO:0000256" key="8">
    <source>
        <dbReference type="SAM" id="Phobius"/>
    </source>
</evidence>
<keyword evidence="6 8" id="KW-0472">Membrane</keyword>
<dbReference type="Pfam" id="PF13962">
    <property type="entry name" value="PGG"/>
    <property type="match status" value="1"/>
</dbReference>
<evidence type="ECO:0000259" key="9">
    <source>
        <dbReference type="Pfam" id="PF13962"/>
    </source>
</evidence>
<dbReference type="EMBL" id="RXIC02000019">
    <property type="protein sequence ID" value="KAB1227579.1"/>
    <property type="molecule type" value="Genomic_DNA"/>
</dbReference>
<evidence type="ECO:0000256" key="2">
    <source>
        <dbReference type="ARBA" id="ARBA00022692"/>
    </source>
</evidence>
<accession>A0A6A1WQL5</accession>
<comment type="caution">
    <text evidence="10">The sequence shown here is derived from an EMBL/GenBank/DDBJ whole genome shotgun (WGS) entry which is preliminary data.</text>
</comment>
<keyword evidence="11" id="KW-1185">Reference proteome</keyword>
<sequence length="188" mass="20636">MDALQRVKDATLEETEKAKKMKEEAEEKENMEETEKAAGAHLVVAALITTVTFTAGITIPGGFQSGDDSHPGSAVLMGSAAFRAFVVSNGLSMLSSTCAVLIHLFVPTLREIDHRQNFLVAAWLMILLAMGAMVLAFVTGVICCVSTFLTSCHFFLYNWLIFLPSPLSHIWKSLEILGLTCFTFKIRF</sequence>
<protein>
    <recommendedName>
        <fullName evidence="9">PGG domain-containing protein</fullName>
    </recommendedName>
</protein>
<feature type="transmembrane region" description="Helical" evidence="8">
    <location>
        <begin position="38"/>
        <end position="60"/>
    </location>
</feature>
<evidence type="ECO:0000256" key="4">
    <source>
        <dbReference type="ARBA" id="ARBA00022989"/>
    </source>
</evidence>
<evidence type="ECO:0000256" key="1">
    <source>
        <dbReference type="ARBA" id="ARBA00004141"/>
    </source>
</evidence>
<keyword evidence="5" id="KW-0040">ANK repeat</keyword>
<feature type="transmembrane region" description="Helical" evidence="8">
    <location>
        <begin position="80"/>
        <end position="106"/>
    </location>
</feature>
<dbReference type="PANTHER" id="PTHR24186">
    <property type="entry name" value="PROTEIN PHOSPHATASE 1 REGULATORY SUBUNIT"/>
    <property type="match status" value="1"/>
</dbReference>
<evidence type="ECO:0000256" key="7">
    <source>
        <dbReference type="SAM" id="MobiDB-lite"/>
    </source>
</evidence>
<evidence type="ECO:0000256" key="6">
    <source>
        <dbReference type="ARBA" id="ARBA00023136"/>
    </source>
</evidence>
<dbReference type="OrthoDB" id="10040922at2759"/>
<comment type="subcellular location">
    <subcellularLocation>
        <location evidence="1">Membrane</location>
        <topology evidence="1">Multi-pass membrane protein</topology>
    </subcellularLocation>
</comment>
<evidence type="ECO:0000313" key="11">
    <source>
        <dbReference type="Proteomes" id="UP000516437"/>
    </source>
</evidence>
<evidence type="ECO:0000313" key="10">
    <source>
        <dbReference type="EMBL" id="KAB1227579.1"/>
    </source>
</evidence>
<dbReference type="InterPro" id="IPR026961">
    <property type="entry name" value="PGG_dom"/>
</dbReference>
<keyword evidence="4 8" id="KW-1133">Transmembrane helix</keyword>
<name>A0A6A1WQL5_9ROSI</name>
<keyword evidence="3" id="KW-0677">Repeat</keyword>
<dbReference type="AlphaFoldDB" id="A0A6A1WQL5"/>
<dbReference type="PANTHER" id="PTHR24186:SF36">
    <property type="entry name" value="SERINE_THREONINE-PROTEIN PHOSPHATASE 6 REGULATORY ANKYRIN REPEAT SUBUNIT A-LIKE"/>
    <property type="match status" value="1"/>
</dbReference>
<feature type="compositionally biased region" description="Basic and acidic residues" evidence="7">
    <location>
        <begin position="1"/>
        <end position="25"/>
    </location>
</feature>
<feature type="region of interest" description="Disordered" evidence="7">
    <location>
        <begin position="1"/>
        <end position="30"/>
    </location>
</feature>
<gene>
    <name evidence="10" type="ORF">CJ030_MR1G017408</name>
</gene>
<evidence type="ECO:0000256" key="3">
    <source>
        <dbReference type="ARBA" id="ARBA00022737"/>
    </source>
</evidence>
<reference evidence="10 11" key="1">
    <citation type="journal article" date="2019" name="Plant Biotechnol. J.">
        <title>The red bayberry genome and genetic basis of sex determination.</title>
        <authorList>
            <person name="Jia H.M."/>
            <person name="Jia H.J."/>
            <person name="Cai Q.L."/>
            <person name="Wang Y."/>
            <person name="Zhao H.B."/>
            <person name="Yang W.F."/>
            <person name="Wang G.Y."/>
            <person name="Li Y.H."/>
            <person name="Zhan D.L."/>
            <person name="Shen Y.T."/>
            <person name="Niu Q.F."/>
            <person name="Chang L."/>
            <person name="Qiu J."/>
            <person name="Zhao L."/>
            <person name="Xie H.B."/>
            <person name="Fu W.Y."/>
            <person name="Jin J."/>
            <person name="Li X.W."/>
            <person name="Jiao Y."/>
            <person name="Zhou C.C."/>
            <person name="Tu T."/>
            <person name="Chai C.Y."/>
            <person name="Gao J.L."/>
            <person name="Fan L.J."/>
            <person name="van de Weg E."/>
            <person name="Wang J.Y."/>
            <person name="Gao Z.S."/>
        </authorList>
    </citation>
    <scope>NUCLEOTIDE SEQUENCE [LARGE SCALE GENOMIC DNA]</scope>
    <source>
        <tissue evidence="10">Leaves</tissue>
    </source>
</reference>
<feature type="transmembrane region" description="Helical" evidence="8">
    <location>
        <begin position="118"/>
        <end position="149"/>
    </location>
</feature>
<evidence type="ECO:0000256" key="5">
    <source>
        <dbReference type="ARBA" id="ARBA00023043"/>
    </source>
</evidence>
<keyword evidence="2 8" id="KW-0812">Transmembrane</keyword>